<dbReference type="GO" id="GO:0016747">
    <property type="term" value="F:acyltransferase activity, transferring groups other than amino-acyl groups"/>
    <property type="evidence" value="ECO:0007669"/>
    <property type="project" value="InterPro"/>
</dbReference>
<reference evidence="2 3" key="1">
    <citation type="submission" date="2020-08" db="EMBL/GenBank/DDBJ databases">
        <authorList>
            <person name="Liu C."/>
            <person name="Sun Q."/>
        </authorList>
    </citation>
    <scope>NUCLEOTIDE SEQUENCE [LARGE SCALE GENOMIC DNA]</scope>
    <source>
        <strain evidence="2 3">NSJ-8</strain>
    </source>
</reference>
<dbReference type="KEGG" id="ssun:H9Q77_08260"/>
<dbReference type="CDD" id="cd04301">
    <property type="entry name" value="NAT_SF"/>
    <property type="match status" value="1"/>
</dbReference>
<evidence type="ECO:0000259" key="1">
    <source>
        <dbReference type="PROSITE" id="PS51186"/>
    </source>
</evidence>
<keyword evidence="3" id="KW-1185">Reference proteome</keyword>
<name>A0A7G9FRF6_9FIRM</name>
<dbReference type="InterPro" id="IPR000182">
    <property type="entry name" value="GNAT_dom"/>
</dbReference>
<dbReference type="AlphaFoldDB" id="A0A7G9FRF6"/>
<dbReference type="Gene3D" id="3.40.630.30">
    <property type="match status" value="1"/>
</dbReference>
<protein>
    <submittedName>
        <fullName evidence="2">GNAT family N-acetyltransferase</fullName>
    </submittedName>
</protein>
<proteinExistence type="predicted"/>
<accession>A0A7G9FRF6</accession>
<keyword evidence="2" id="KW-0808">Transferase</keyword>
<dbReference type="RefSeq" id="WP_118264936.1">
    <property type="nucleotide sequence ID" value="NZ_CP060633.1"/>
</dbReference>
<feature type="domain" description="N-acetyltransferase" evidence="1">
    <location>
        <begin position="3"/>
        <end position="161"/>
    </location>
</feature>
<evidence type="ECO:0000313" key="3">
    <source>
        <dbReference type="Proteomes" id="UP000515981"/>
    </source>
</evidence>
<dbReference type="EMBL" id="CP060633">
    <property type="protein sequence ID" value="QNM01138.1"/>
    <property type="molecule type" value="Genomic_DNA"/>
</dbReference>
<dbReference type="PROSITE" id="PS51186">
    <property type="entry name" value="GNAT"/>
    <property type="match status" value="1"/>
</dbReference>
<dbReference type="SUPFAM" id="SSF55729">
    <property type="entry name" value="Acyl-CoA N-acyltransferases (Nat)"/>
    <property type="match status" value="1"/>
</dbReference>
<sequence length="161" mass="19053">MDIEFRKFTDYNRGIMYEILKDAYSFDERCAICWDENWKQSDAFFFDNPDIADKYGFITCYKGEPIGFICWDPRNRPEYVEIGHNGIKTKYKGKGFGKAQLSEAVRRIKEYEGLKEIRVWTNSNLIAPKNYESVGFVLYDKKENNDEAAFSGDYLYYKIQL</sequence>
<evidence type="ECO:0000313" key="2">
    <source>
        <dbReference type="EMBL" id="QNM01138.1"/>
    </source>
</evidence>
<organism evidence="2 3">
    <name type="scientific">Simiaoa sunii</name>
    <dbReference type="NCBI Taxonomy" id="2763672"/>
    <lineage>
        <taxon>Bacteria</taxon>
        <taxon>Bacillati</taxon>
        <taxon>Bacillota</taxon>
        <taxon>Clostridia</taxon>
        <taxon>Lachnospirales</taxon>
        <taxon>Lachnospiraceae</taxon>
        <taxon>Simiaoa</taxon>
    </lineage>
</organism>
<dbReference type="InterPro" id="IPR016181">
    <property type="entry name" value="Acyl_CoA_acyltransferase"/>
</dbReference>
<dbReference type="Pfam" id="PF00583">
    <property type="entry name" value="Acetyltransf_1"/>
    <property type="match status" value="1"/>
</dbReference>
<gene>
    <name evidence="2" type="ORF">H9Q77_08260</name>
</gene>
<dbReference type="Proteomes" id="UP000515981">
    <property type="component" value="Chromosome"/>
</dbReference>